<dbReference type="InterPro" id="IPR001394">
    <property type="entry name" value="Peptidase_C19_UCH"/>
</dbReference>
<sequence>METHNLNRDFKKSKFSKIARFRQWIKNLFTCRKKTSSVSTEVIKKDDELKENKDVKVPQTQKDNLSQSEAARLPAAAEIVVLVECLLAAGTEEKLEDNVPQSEKEGKKDLQVHPQEQLSLDEILRNEAQGKKQKPKQQQSQVKHPSSAKAADDVVATVTSSSMPPGYANKDYVSCYANSVCQCMFSFDQFMTCIAQDPAVGKALQKLCQKHAQSKGLMDTRELRKEVGRPFSAKEQQDAEEFFSALINQNESLKALTTNVVLNTRRCRNRSCGHEITTGDLVNCIRLGTDRSSIHIKELIEEYSKWECLGDEVCCGLCNNLCAQNFEIEVPAQILVCQLMLWNEKGHKKSIKVKGLSDTVLKLKDNNYQLQAAVFHESSSAHCGHYTALRRYTKNQWIKMDDTKVSVKNKWPQSKTPYLLFYKRV</sequence>
<comment type="similarity">
    <text evidence="1">Belongs to the peptidase C19 family.</text>
</comment>
<feature type="region of interest" description="Disordered" evidence="2">
    <location>
        <begin position="128"/>
        <end position="153"/>
    </location>
</feature>
<dbReference type="Pfam" id="PF00443">
    <property type="entry name" value="UCH"/>
    <property type="match status" value="1"/>
</dbReference>
<protein>
    <recommendedName>
        <fullName evidence="3">USP domain-containing protein</fullName>
    </recommendedName>
</protein>
<dbReference type="SUPFAM" id="SSF54001">
    <property type="entry name" value="Cysteine proteinases"/>
    <property type="match status" value="1"/>
</dbReference>
<proteinExistence type="inferred from homology"/>
<feature type="domain" description="USP" evidence="3">
    <location>
        <begin position="165"/>
        <end position="425"/>
    </location>
</feature>
<dbReference type="InterPro" id="IPR028889">
    <property type="entry name" value="USP"/>
</dbReference>
<dbReference type="Proteomes" id="UP000827092">
    <property type="component" value="Unassembled WGS sequence"/>
</dbReference>
<evidence type="ECO:0000259" key="3">
    <source>
        <dbReference type="PROSITE" id="PS50235"/>
    </source>
</evidence>
<dbReference type="GO" id="GO:0005634">
    <property type="term" value="C:nucleus"/>
    <property type="evidence" value="ECO:0007669"/>
    <property type="project" value="TreeGrafter"/>
</dbReference>
<evidence type="ECO:0000256" key="2">
    <source>
        <dbReference type="SAM" id="MobiDB-lite"/>
    </source>
</evidence>
<evidence type="ECO:0000313" key="4">
    <source>
        <dbReference type="EMBL" id="KAG8183559.1"/>
    </source>
</evidence>
<dbReference type="InterPro" id="IPR050164">
    <property type="entry name" value="Peptidase_C19"/>
</dbReference>
<dbReference type="EMBL" id="JAFNEN010000414">
    <property type="protein sequence ID" value="KAG8183559.1"/>
    <property type="molecule type" value="Genomic_DNA"/>
</dbReference>
<keyword evidence="5" id="KW-1185">Reference proteome</keyword>
<dbReference type="CDD" id="cd02257">
    <property type="entry name" value="Peptidase_C19"/>
    <property type="match status" value="1"/>
</dbReference>
<dbReference type="GO" id="GO:0005829">
    <property type="term" value="C:cytosol"/>
    <property type="evidence" value="ECO:0007669"/>
    <property type="project" value="TreeGrafter"/>
</dbReference>
<dbReference type="Gene3D" id="3.90.70.10">
    <property type="entry name" value="Cysteine proteinases"/>
    <property type="match status" value="1"/>
</dbReference>
<reference evidence="4 5" key="1">
    <citation type="journal article" date="2022" name="Nat. Ecol. Evol.">
        <title>A masculinizing supergene underlies an exaggerated male reproductive morph in a spider.</title>
        <authorList>
            <person name="Hendrickx F."/>
            <person name="De Corte Z."/>
            <person name="Sonet G."/>
            <person name="Van Belleghem S.M."/>
            <person name="Kostlbacher S."/>
            <person name="Vangestel C."/>
        </authorList>
    </citation>
    <scope>NUCLEOTIDE SEQUENCE [LARGE SCALE GENOMIC DNA]</scope>
    <source>
        <strain evidence="4">W744_W776</strain>
    </source>
</reference>
<organism evidence="4 5">
    <name type="scientific">Oedothorax gibbosus</name>
    <dbReference type="NCBI Taxonomy" id="931172"/>
    <lineage>
        <taxon>Eukaryota</taxon>
        <taxon>Metazoa</taxon>
        <taxon>Ecdysozoa</taxon>
        <taxon>Arthropoda</taxon>
        <taxon>Chelicerata</taxon>
        <taxon>Arachnida</taxon>
        <taxon>Araneae</taxon>
        <taxon>Araneomorphae</taxon>
        <taxon>Entelegynae</taxon>
        <taxon>Araneoidea</taxon>
        <taxon>Linyphiidae</taxon>
        <taxon>Erigoninae</taxon>
        <taxon>Oedothorax</taxon>
    </lineage>
</organism>
<dbReference type="GO" id="GO:0016579">
    <property type="term" value="P:protein deubiquitination"/>
    <property type="evidence" value="ECO:0007669"/>
    <property type="project" value="InterPro"/>
</dbReference>
<comment type="caution">
    <text evidence="4">The sequence shown here is derived from an EMBL/GenBank/DDBJ whole genome shotgun (WGS) entry which is preliminary data.</text>
</comment>
<dbReference type="PANTHER" id="PTHR24006:SF827">
    <property type="entry name" value="UBIQUITIN CARBOXYL-TERMINAL HYDROLASE 34"/>
    <property type="match status" value="1"/>
</dbReference>
<name>A0AAV6UH70_9ARAC</name>
<feature type="region of interest" description="Disordered" evidence="2">
    <location>
        <begin position="95"/>
        <end position="115"/>
    </location>
</feature>
<dbReference type="GO" id="GO:0004843">
    <property type="term" value="F:cysteine-type deubiquitinase activity"/>
    <property type="evidence" value="ECO:0007669"/>
    <property type="project" value="InterPro"/>
</dbReference>
<evidence type="ECO:0000313" key="5">
    <source>
        <dbReference type="Proteomes" id="UP000827092"/>
    </source>
</evidence>
<dbReference type="InterPro" id="IPR038765">
    <property type="entry name" value="Papain-like_cys_pep_sf"/>
</dbReference>
<accession>A0AAV6UH70</accession>
<feature type="compositionally biased region" description="Basic and acidic residues" evidence="2">
    <location>
        <begin position="95"/>
        <end position="111"/>
    </location>
</feature>
<feature type="compositionally biased region" description="Low complexity" evidence="2">
    <location>
        <begin position="136"/>
        <end position="153"/>
    </location>
</feature>
<dbReference type="AlphaFoldDB" id="A0AAV6UH70"/>
<evidence type="ECO:0000256" key="1">
    <source>
        <dbReference type="ARBA" id="ARBA00009085"/>
    </source>
</evidence>
<gene>
    <name evidence="4" type="ORF">JTE90_003904</name>
</gene>
<dbReference type="PANTHER" id="PTHR24006">
    <property type="entry name" value="UBIQUITIN CARBOXYL-TERMINAL HYDROLASE"/>
    <property type="match status" value="1"/>
</dbReference>
<dbReference type="PROSITE" id="PS50235">
    <property type="entry name" value="USP_3"/>
    <property type="match status" value="1"/>
</dbReference>